<keyword evidence="7 11" id="KW-0560">Oxidoreductase</keyword>
<dbReference type="EMBL" id="JBBNAE010000007">
    <property type="protein sequence ID" value="KAK9109028.1"/>
    <property type="molecule type" value="Genomic_DNA"/>
</dbReference>
<dbReference type="AlphaFoldDB" id="A0AAP0NJ08"/>
<evidence type="ECO:0000256" key="6">
    <source>
        <dbReference type="ARBA" id="ARBA00022989"/>
    </source>
</evidence>
<dbReference type="GO" id="GO:0020037">
    <property type="term" value="F:heme binding"/>
    <property type="evidence" value="ECO:0007669"/>
    <property type="project" value="InterPro"/>
</dbReference>
<evidence type="ECO:0000256" key="11">
    <source>
        <dbReference type="RuleBase" id="RU000461"/>
    </source>
</evidence>
<dbReference type="PRINTS" id="PR00385">
    <property type="entry name" value="P450"/>
</dbReference>
<comment type="caution">
    <text evidence="13">The sequence shown here is derived from an EMBL/GenBank/DDBJ whole genome shotgun (WGS) entry which is preliminary data.</text>
</comment>
<evidence type="ECO:0000256" key="1">
    <source>
        <dbReference type="ARBA" id="ARBA00001971"/>
    </source>
</evidence>
<dbReference type="PANTHER" id="PTHR47947:SF26">
    <property type="entry name" value="CYTOCHROME P450"/>
    <property type="match status" value="1"/>
</dbReference>
<sequence length="531" mass="60143">MLLAMELTYQALLPTLLITFIIFLYFLYYLLLKPKENKKPPHAKGAWPIIGHLHKLSTNGLPYMTLGAMADRYGPAFTIQLGTKRALVVSNWEVAKECFTTNDRAFSSRPNSIALKIMGYNNSLFGFAPYGQYWREIRKIVMHELLSNRHLESLKHIWISEIEVSMKELYDIRASAKNKCNKKSHVLVEMKQWFADLTMNILVRLVIGKRWFGSGVSGVDEVAARRCQRALKRLFKLVGLFMVEDVVPHVEWLDVQGYQREMRDIAKELDMLLQGCLEEHKGKRGGGEVKGEQDFMDVMLSVLKDTTNITDRDADTVNKSTCLTLILAASDAMMVTLTWALSLLLNSPHVLKKAQEELTAQVGHDRHVDESDFKNLVYLKAIIKETLRLYPPGPLSGPRESIEDAVVAGYHVPAGTRLIMNLWKIQRDPFIWTDPLKFCPERFLTTHKGVDVWGKHYELTPFGSGRRACPGIGFALQVVTLTLARLLHEFELKTPDGAPMDMTESAGLTNVKATPMEVLLAPCLPLKLYEA</sequence>
<accession>A0AAP0NJ08</accession>
<keyword evidence="5 10" id="KW-0479">Metal-binding</keyword>
<keyword evidence="3 10" id="KW-0349">Heme</keyword>
<dbReference type="GO" id="GO:0044550">
    <property type="term" value="P:secondary metabolite biosynthetic process"/>
    <property type="evidence" value="ECO:0007669"/>
    <property type="project" value="UniProtKB-ARBA"/>
</dbReference>
<comment type="subcellular location">
    <subcellularLocation>
        <location evidence="2">Membrane</location>
    </subcellularLocation>
</comment>
<keyword evidence="6 12" id="KW-1133">Transmembrane helix</keyword>
<evidence type="ECO:0000256" key="4">
    <source>
        <dbReference type="ARBA" id="ARBA00022692"/>
    </source>
</evidence>
<name>A0AAP0NJ08_9MAGN</name>
<dbReference type="PROSITE" id="PS00086">
    <property type="entry name" value="CYTOCHROME_P450"/>
    <property type="match status" value="1"/>
</dbReference>
<dbReference type="FunFam" id="1.10.630.10:FF:000026">
    <property type="entry name" value="Cytochrome P450 82C4"/>
    <property type="match status" value="1"/>
</dbReference>
<dbReference type="InterPro" id="IPR002401">
    <property type="entry name" value="Cyt_P450_E_grp-I"/>
</dbReference>
<dbReference type="InterPro" id="IPR036396">
    <property type="entry name" value="Cyt_P450_sf"/>
</dbReference>
<dbReference type="GO" id="GO:0004497">
    <property type="term" value="F:monooxygenase activity"/>
    <property type="evidence" value="ECO:0007669"/>
    <property type="project" value="UniProtKB-KW"/>
</dbReference>
<dbReference type="GO" id="GO:0005506">
    <property type="term" value="F:iron ion binding"/>
    <property type="evidence" value="ECO:0007669"/>
    <property type="project" value="InterPro"/>
</dbReference>
<evidence type="ECO:0000256" key="10">
    <source>
        <dbReference type="PIRSR" id="PIRSR602401-1"/>
    </source>
</evidence>
<evidence type="ECO:0000256" key="5">
    <source>
        <dbReference type="ARBA" id="ARBA00022723"/>
    </source>
</evidence>
<evidence type="ECO:0000256" key="3">
    <source>
        <dbReference type="ARBA" id="ARBA00022617"/>
    </source>
</evidence>
<evidence type="ECO:0000256" key="8">
    <source>
        <dbReference type="ARBA" id="ARBA00023004"/>
    </source>
</evidence>
<evidence type="ECO:0000256" key="12">
    <source>
        <dbReference type="SAM" id="Phobius"/>
    </source>
</evidence>
<evidence type="ECO:0000313" key="13">
    <source>
        <dbReference type="EMBL" id="KAK9109028.1"/>
    </source>
</evidence>
<feature type="transmembrane region" description="Helical" evidence="12">
    <location>
        <begin position="12"/>
        <end position="32"/>
    </location>
</feature>
<dbReference type="SUPFAM" id="SSF48264">
    <property type="entry name" value="Cytochrome P450"/>
    <property type="match status" value="1"/>
</dbReference>
<organism evidence="13 14">
    <name type="scientific">Stephania japonica</name>
    <dbReference type="NCBI Taxonomy" id="461633"/>
    <lineage>
        <taxon>Eukaryota</taxon>
        <taxon>Viridiplantae</taxon>
        <taxon>Streptophyta</taxon>
        <taxon>Embryophyta</taxon>
        <taxon>Tracheophyta</taxon>
        <taxon>Spermatophyta</taxon>
        <taxon>Magnoliopsida</taxon>
        <taxon>Ranunculales</taxon>
        <taxon>Menispermaceae</taxon>
        <taxon>Menispermoideae</taxon>
        <taxon>Cissampelideae</taxon>
        <taxon>Stephania</taxon>
    </lineage>
</organism>
<keyword evidence="9 12" id="KW-0472">Membrane</keyword>
<protein>
    <recommendedName>
        <fullName evidence="15">Cytochrome P450</fullName>
    </recommendedName>
</protein>
<gene>
    <name evidence="13" type="ORF">Sjap_017088</name>
</gene>
<dbReference type="PANTHER" id="PTHR47947">
    <property type="entry name" value="CYTOCHROME P450 82C3-RELATED"/>
    <property type="match status" value="1"/>
</dbReference>
<keyword evidence="8 10" id="KW-0408">Iron</keyword>
<keyword evidence="14" id="KW-1185">Reference proteome</keyword>
<dbReference type="InterPro" id="IPR017972">
    <property type="entry name" value="Cyt_P450_CS"/>
</dbReference>
<dbReference type="Proteomes" id="UP001417504">
    <property type="component" value="Unassembled WGS sequence"/>
</dbReference>
<evidence type="ECO:0000313" key="14">
    <source>
        <dbReference type="Proteomes" id="UP001417504"/>
    </source>
</evidence>
<dbReference type="PRINTS" id="PR00463">
    <property type="entry name" value="EP450I"/>
</dbReference>
<dbReference type="CDD" id="cd20654">
    <property type="entry name" value="CYP82"/>
    <property type="match status" value="1"/>
</dbReference>
<evidence type="ECO:0000256" key="7">
    <source>
        <dbReference type="ARBA" id="ARBA00023002"/>
    </source>
</evidence>
<evidence type="ECO:0008006" key="15">
    <source>
        <dbReference type="Google" id="ProtNLM"/>
    </source>
</evidence>
<dbReference type="GO" id="GO:0016020">
    <property type="term" value="C:membrane"/>
    <property type="evidence" value="ECO:0007669"/>
    <property type="project" value="UniProtKB-SubCell"/>
</dbReference>
<comment type="similarity">
    <text evidence="11">Belongs to the cytochrome P450 family.</text>
</comment>
<feature type="binding site" description="axial binding residue" evidence="10">
    <location>
        <position position="469"/>
    </location>
    <ligand>
        <name>heme</name>
        <dbReference type="ChEBI" id="CHEBI:30413"/>
    </ligand>
    <ligandPart>
        <name>Fe</name>
        <dbReference type="ChEBI" id="CHEBI:18248"/>
    </ligandPart>
</feature>
<keyword evidence="11" id="KW-0503">Monooxygenase</keyword>
<dbReference type="InterPro" id="IPR050651">
    <property type="entry name" value="Plant_Cytochrome_P450_Monoox"/>
</dbReference>
<dbReference type="GO" id="GO:0016705">
    <property type="term" value="F:oxidoreductase activity, acting on paired donors, with incorporation or reduction of molecular oxygen"/>
    <property type="evidence" value="ECO:0007669"/>
    <property type="project" value="InterPro"/>
</dbReference>
<evidence type="ECO:0000256" key="2">
    <source>
        <dbReference type="ARBA" id="ARBA00004370"/>
    </source>
</evidence>
<keyword evidence="4 12" id="KW-0812">Transmembrane</keyword>
<dbReference type="Gene3D" id="1.10.630.10">
    <property type="entry name" value="Cytochrome P450"/>
    <property type="match status" value="1"/>
</dbReference>
<dbReference type="Pfam" id="PF00067">
    <property type="entry name" value="p450"/>
    <property type="match status" value="1"/>
</dbReference>
<evidence type="ECO:0000256" key="9">
    <source>
        <dbReference type="ARBA" id="ARBA00023136"/>
    </source>
</evidence>
<dbReference type="InterPro" id="IPR001128">
    <property type="entry name" value="Cyt_P450"/>
</dbReference>
<proteinExistence type="inferred from homology"/>
<reference evidence="13 14" key="1">
    <citation type="submission" date="2024-01" db="EMBL/GenBank/DDBJ databases">
        <title>Genome assemblies of Stephania.</title>
        <authorList>
            <person name="Yang L."/>
        </authorList>
    </citation>
    <scope>NUCLEOTIDE SEQUENCE [LARGE SCALE GENOMIC DNA]</scope>
    <source>
        <strain evidence="13">QJT</strain>
        <tissue evidence="13">Leaf</tissue>
    </source>
</reference>
<comment type="cofactor">
    <cofactor evidence="1 10">
        <name>heme</name>
        <dbReference type="ChEBI" id="CHEBI:30413"/>
    </cofactor>
</comment>